<dbReference type="AlphaFoldDB" id="A0A3D8RHQ9"/>
<evidence type="ECO:0000259" key="3">
    <source>
        <dbReference type="Pfam" id="PF05368"/>
    </source>
</evidence>
<dbReference type="InterPro" id="IPR008030">
    <property type="entry name" value="NmrA-like"/>
</dbReference>
<dbReference type="Proteomes" id="UP000256328">
    <property type="component" value="Unassembled WGS sequence"/>
</dbReference>
<dbReference type="InterPro" id="IPR036291">
    <property type="entry name" value="NAD(P)-bd_dom_sf"/>
</dbReference>
<dbReference type="SUPFAM" id="SSF51735">
    <property type="entry name" value="NAD(P)-binding Rossmann-fold domains"/>
    <property type="match status" value="1"/>
</dbReference>
<evidence type="ECO:0000256" key="2">
    <source>
        <dbReference type="ARBA" id="ARBA00022857"/>
    </source>
</evidence>
<keyword evidence="5" id="KW-1185">Reference proteome</keyword>
<comment type="similarity">
    <text evidence="1">Belongs to the NmrA-type oxidoreductase family.</text>
</comment>
<evidence type="ECO:0000313" key="4">
    <source>
        <dbReference type="EMBL" id="RDW73589.1"/>
    </source>
</evidence>
<sequence length="355" mass="39448">MSKLLVIIGVSGNQGSSVAEALLVDLSWKSLQEVFKDANLVFGNTAFDAAPIIFPTEESVAKLKPGQTAGEFALDKELQQGKNIADAVASMGDSSELFMWSSLSDSKKWSGGKYPGIYHFDSKSVVVDYIKEEYPDLTAKMSLLQLGWFVTNWKLGRVAVPWEKQTDGSMILRIPGSGDWPWPIPIVQPADTGEFVKALIKLPPGTELLAYGELMTMTEYMNLWSKATGVRATLVCATVDDHDKLLPGWGREIGETYAYMQEFGYWGGKNVDNAFQRFGPRSQHYKKMLMLYLTSKLRDAVCPDEVGEAQLGLGERIAAVGDLELPLKLGAGEDYLPDDGGEWDDFKEFRRWFLE</sequence>
<dbReference type="GO" id="GO:0005634">
    <property type="term" value="C:nucleus"/>
    <property type="evidence" value="ECO:0007669"/>
    <property type="project" value="TreeGrafter"/>
</dbReference>
<protein>
    <recommendedName>
        <fullName evidence="3">NmrA-like domain-containing protein</fullName>
    </recommendedName>
</protein>
<evidence type="ECO:0000256" key="1">
    <source>
        <dbReference type="ARBA" id="ARBA00006328"/>
    </source>
</evidence>
<proteinExistence type="inferred from homology"/>
<dbReference type="PANTHER" id="PTHR42748:SF26">
    <property type="entry name" value="NMRA-LIKE DOMAIN-CONTAINING PROTEIN"/>
    <property type="match status" value="1"/>
</dbReference>
<name>A0A3D8RHQ9_9HELO</name>
<reference evidence="4 5" key="1">
    <citation type="journal article" date="2018" name="IMA Fungus">
        <title>IMA Genome-F 9: Draft genome sequence of Annulohypoxylon stygium, Aspergillus mulundensis, Berkeleyomyces basicola (syn. Thielaviopsis basicola), Ceratocystis smalleyi, two Cercospora beticola strains, Coleophoma cylindrospora, Fusarium fracticaudum, Phialophora cf. hyalina, and Morchella septimelata.</title>
        <authorList>
            <person name="Wingfield B.D."/>
            <person name="Bills G.F."/>
            <person name="Dong Y."/>
            <person name="Huang W."/>
            <person name="Nel W.J."/>
            <person name="Swalarsk-Parry B.S."/>
            <person name="Vaghefi N."/>
            <person name="Wilken P.M."/>
            <person name="An Z."/>
            <person name="de Beer Z.W."/>
            <person name="De Vos L."/>
            <person name="Chen L."/>
            <person name="Duong T.A."/>
            <person name="Gao Y."/>
            <person name="Hammerbacher A."/>
            <person name="Kikkert J.R."/>
            <person name="Li Y."/>
            <person name="Li H."/>
            <person name="Li K."/>
            <person name="Li Q."/>
            <person name="Liu X."/>
            <person name="Ma X."/>
            <person name="Naidoo K."/>
            <person name="Pethybridge S.J."/>
            <person name="Sun J."/>
            <person name="Steenkamp E.T."/>
            <person name="van der Nest M.A."/>
            <person name="van Wyk S."/>
            <person name="Wingfield M.J."/>
            <person name="Xiong C."/>
            <person name="Yue Q."/>
            <person name="Zhang X."/>
        </authorList>
    </citation>
    <scope>NUCLEOTIDE SEQUENCE [LARGE SCALE GENOMIC DNA]</scope>
    <source>
        <strain evidence="4 5">BP5796</strain>
    </source>
</reference>
<organism evidence="4 5">
    <name type="scientific">Coleophoma crateriformis</name>
    <dbReference type="NCBI Taxonomy" id="565419"/>
    <lineage>
        <taxon>Eukaryota</taxon>
        <taxon>Fungi</taxon>
        <taxon>Dikarya</taxon>
        <taxon>Ascomycota</taxon>
        <taxon>Pezizomycotina</taxon>
        <taxon>Leotiomycetes</taxon>
        <taxon>Helotiales</taxon>
        <taxon>Dermateaceae</taxon>
        <taxon>Coleophoma</taxon>
    </lineage>
</organism>
<evidence type="ECO:0000313" key="5">
    <source>
        <dbReference type="Proteomes" id="UP000256328"/>
    </source>
</evidence>
<dbReference type="InterPro" id="IPR051164">
    <property type="entry name" value="NmrA-like_oxidored"/>
</dbReference>
<feature type="domain" description="NmrA-like" evidence="3">
    <location>
        <begin position="30"/>
        <end position="273"/>
    </location>
</feature>
<dbReference type="PANTHER" id="PTHR42748">
    <property type="entry name" value="NITROGEN METABOLITE REPRESSION PROTEIN NMRA FAMILY MEMBER"/>
    <property type="match status" value="1"/>
</dbReference>
<accession>A0A3D8RHQ9</accession>
<dbReference type="Gene3D" id="3.90.25.10">
    <property type="entry name" value="UDP-galactose 4-epimerase, domain 1"/>
    <property type="match status" value="1"/>
</dbReference>
<dbReference type="Pfam" id="PF05368">
    <property type="entry name" value="NmrA"/>
    <property type="match status" value="1"/>
</dbReference>
<dbReference type="Gene3D" id="3.40.50.720">
    <property type="entry name" value="NAD(P)-binding Rossmann-like Domain"/>
    <property type="match status" value="1"/>
</dbReference>
<dbReference type="OrthoDB" id="3358371at2759"/>
<gene>
    <name evidence="4" type="ORF">BP5796_07031</name>
</gene>
<comment type="caution">
    <text evidence="4">The sequence shown here is derived from an EMBL/GenBank/DDBJ whole genome shotgun (WGS) entry which is preliminary data.</text>
</comment>
<dbReference type="EMBL" id="PDLN01000010">
    <property type="protein sequence ID" value="RDW73589.1"/>
    <property type="molecule type" value="Genomic_DNA"/>
</dbReference>
<keyword evidence="2" id="KW-0521">NADP</keyword>